<dbReference type="Proteomes" id="UP000224006">
    <property type="component" value="Unassembled WGS sequence"/>
</dbReference>
<feature type="compositionally biased region" description="Basic and acidic residues" evidence="1">
    <location>
        <begin position="1239"/>
        <end position="1252"/>
    </location>
</feature>
<feature type="region of interest" description="Disordered" evidence="1">
    <location>
        <begin position="269"/>
        <end position="306"/>
    </location>
</feature>
<dbReference type="PANTHER" id="PTHR12897">
    <property type="entry name" value="COLON CANCER-ASSOCIATED PROTEIN MIC1"/>
    <property type="match status" value="1"/>
</dbReference>
<dbReference type="GO" id="GO:0005765">
    <property type="term" value="C:lysosomal membrane"/>
    <property type="evidence" value="ECO:0007669"/>
    <property type="project" value="TreeGrafter"/>
</dbReference>
<dbReference type="STRING" id="94643.A0A2A9MEC6"/>
<evidence type="ECO:0000313" key="2">
    <source>
        <dbReference type="EMBL" id="PFH34023.1"/>
    </source>
</evidence>
<feature type="compositionally biased region" description="Gly residues" evidence="1">
    <location>
        <begin position="282"/>
        <end position="296"/>
    </location>
</feature>
<proteinExistence type="predicted"/>
<keyword evidence="3" id="KW-1185">Reference proteome</keyword>
<dbReference type="GO" id="GO:0031902">
    <property type="term" value="C:late endosome membrane"/>
    <property type="evidence" value="ECO:0007669"/>
    <property type="project" value="TreeGrafter"/>
</dbReference>
<dbReference type="RefSeq" id="XP_029218032.1">
    <property type="nucleotide sequence ID" value="XM_029365548.1"/>
</dbReference>
<evidence type="ECO:0000313" key="3">
    <source>
        <dbReference type="Proteomes" id="UP000224006"/>
    </source>
</evidence>
<comment type="caution">
    <text evidence="2">The sequence shown here is derived from an EMBL/GenBank/DDBJ whole genome shotgun (WGS) entry which is preliminary data.</text>
</comment>
<sequence>MARAAGAPSPTSPSSLCGQGDGPSSSSLAGEHCTDLASGTGKQSAGTRVLSSSYGSGIGCLEYSAHRPPPPLTEAELRYYTALPTVYLQPPIYSWTPNSSGTSSSRPFRQQRVLFDEVHRKILHQQVGRLGASLPGALARHLDPRAKQSSPVDAASDPGALEAFSEQHVFQRPPLASRSAAPWAARSPRCPGSNTCSFLLCVDTPEKQGDSGRTVDVSSRDPVEDSADGRGLVIPFEKSLASILRFSPCGRYLLYVAAPFCPALAAAAGGGNGQSPAPASPGGVGGRGPEAGGVGAAGAETRTGDAAGADRELVEIGIVDVERARDGAVVLLPVEGTLGGAEPGQQSAEAGEAILQAFWLPSLVPAESEANICVITKQAVEIFTFVFNPPSVRRNRRLPQPCSLAWAVLCPFPSSGSSSAPTAPSSAVSPAAAARAKAGWARAVAPRARRPAVAGAFVLAVAARTLQPFLLKWNEDGRPGVTLAKLPKIELNLPQWQSLQQQEVHFLLVYGVVYCIHVDQAAGRISMRTLTGPLQPDVVLDCLQPGPMEVSVVDDLILVHHQRLRSTLIYDIFDYPSLPTVPFSVSLASALAAGGGAKSVRAVAPLVRHGVVGIGPSLSFEEAEAEGGGDDEPGEGAGRRPRPAKQDTTQLLDEVELQTVDFETARFVGGEFIMDEEGGRMYLLALNPDVLMHRLLLERQSLSFALQVMQQRSGCRRQVLRLLQHALRLRTPLSDLSPVLLLVNQRYRAAVESVPDEFLRLSEAPAAEKKRAGESSPAADSNRAAGGDSPRARARVGGRGEGGERDENAAGGSTPQRLDSKKRPPKNVEEKGKTRVALERLVAWVGDATIVTERDVVLSVLYPYVVEALDLPPGQLLLEAAFDLPAGVAASLSSSLCRQMSSHSLLSSASASFSTCAPCGCPGRFCGAVTRSPANAKRLGWRPAGSSWDSEGPASPSRPTAAGGQGGTEGTGDDAGAFFEDAGLDDASSEIPYVLRTALEYMRSLLSQQVLPHRVLQTFIFDACVFFKRGDILRQLLQYHILLDSPDIIKRLFIVWSLLRARRRRCLASARDERWIRQACLDMALRQRDWPKLVEILIQLKQYTRVVPLLRRYAVSSYPLRGLLRAVAADVQAQELQPGLLQHVLACVRAWVSDASLSASVALPNLADCNLWLPHILAMGDAPKQLPAALLQDCLARPPASPSEEESEVSGLDAAGDGSDDGKRGGSRAANADTDEEAAERRAQSEGGRGPEEATIAGDGEPPLNGDGSANVAGRRVDGQARWKRGDDNSREDDEASHVAEWEEVGEVSAIAEASDSDAEPDARALFSFEAHQHLVVTALGASDLDHTDRAT</sequence>
<protein>
    <recommendedName>
        <fullName evidence="4">Mic1 domain-containing protein</fullName>
    </recommendedName>
</protein>
<feature type="region of interest" description="Disordered" evidence="1">
    <location>
        <begin position="207"/>
        <end position="227"/>
    </location>
</feature>
<dbReference type="PANTHER" id="PTHR12897:SF4">
    <property type="entry name" value="REGULATOR OF MON1-CCZ1 COMPLEX"/>
    <property type="match status" value="1"/>
</dbReference>
<feature type="compositionally biased region" description="Acidic residues" evidence="1">
    <location>
        <begin position="622"/>
        <end position="634"/>
    </location>
</feature>
<dbReference type="OrthoDB" id="264532at2759"/>
<feature type="region of interest" description="Disordered" evidence="1">
    <location>
        <begin position="1197"/>
        <end position="1321"/>
    </location>
</feature>
<dbReference type="KEGG" id="bbes:BESB_071750"/>
<dbReference type="VEuPathDB" id="ToxoDB:BESB_071750"/>
<feature type="region of interest" description="Disordered" evidence="1">
    <location>
        <begin position="1"/>
        <end position="48"/>
    </location>
</feature>
<evidence type="ECO:0000256" key="1">
    <source>
        <dbReference type="SAM" id="MobiDB-lite"/>
    </source>
</evidence>
<organism evidence="2 3">
    <name type="scientific">Besnoitia besnoiti</name>
    <name type="common">Apicomplexan protozoan</name>
    <dbReference type="NCBI Taxonomy" id="94643"/>
    <lineage>
        <taxon>Eukaryota</taxon>
        <taxon>Sar</taxon>
        <taxon>Alveolata</taxon>
        <taxon>Apicomplexa</taxon>
        <taxon>Conoidasida</taxon>
        <taxon>Coccidia</taxon>
        <taxon>Eucoccidiorida</taxon>
        <taxon>Eimeriorina</taxon>
        <taxon>Sarcocystidae</taxon>
        <taxon>Besnoitia</taxon>
    </lineage>
</organism>
<feature type="region of interest" description="Disordered" evidence="1">
    <location>
        <begin position="941"/>
        <end position="972"/>
    </location>
</feature>
<feature type="region of interest" description="Disordered" evidence="1">
    <location>
        <begin position="765"/>
        <end position="832"/>
    </location>
</feature>
<feature type="region of interest" description="Disordered" evidence="1">
    <location>
        <begin position="622"/>
        <end position="647"/>
    </location>
</feature>
<reference evidence="2 3" key="1">
    <citation type="submission" date="2017-09" db="EMBL/GenBank/DDBJ databases">
        <title>Genome sequencing of Besnoitia besnoiti strain Bb-Ger1.</title>
        <authorList>
            <person name="Schares G."/>
            <person name="Venepally P."/>
            <person name="Lorenzi H.A."/>
        </authorList>
    </citation>
    <scope>NUCLEOTIDE SEQUENCE [LARGE SCALE GENOMIC DNA]</scope>
    <source>
        <strain evidence="2 3">Bb-Ger1</strain>
    </source>
</reference>
<accession>A0A2A9MEC6</accession>
<dbReference type="GO" id="GO:0035658">
    <property type="term" value="C:Mon1-Ccz1 complex"/>
    <property type="evidence" value="ECO:0007669"/>
    <property type="project" value="InterPro"/>
</dbReference>
<dbReference type="EMBL" id="NWUJ01000007">
    <property type="protein sequence ID" value="PFH34023.1"/>
    <property type="molecule type" value="Genomic_DNA"/>
</dbReference>
<feature type="compositionally biased region" description="Low complexity" evidence="1">
    <location>
        <begin position="1"/>
        <end position="15"/>
    </location>
</feature>
<dbReference type="InterPro" id="IPR040371">
    <property type="entry name" value="RMC1"/>
</dbReference>
<dbReference type="GeneID" id="40312101"/>
<feature type="compositionally biased region" description="Basic and acidic residues" evidence="1">
    <location>
        <begin position="1275"/>
        <end position="1289"/>
    </location>
</feature>
<feature type="compositionally biased region" description="Basic and acidic residues" evidence="1">
    <location>
        <begin position="818"/>
        <end position="832"/>
    </location>
</feature>
<dbReference type="GO" id="GO:0010506">
    <property type="term" value="P:regulation of autophagy"/>
    <property type="evidence" value="ECO:0007669"/>
    <property type="project" value="InterPro"/>
</dbReference>
<gene>
    <name evidence="2" type="ORF">BESB_071750</name>
</gene>
<evidence type="ECO:0008006" key="4">
    <source>
        <dbReference type="Google" id="ProtNLM"/>
    </source>
</evidence>
<name>A0A2A9MEC6_BESBE</name>